<dbReference type="RefSeq" id="WP_312031837.1">
    <property type="nucleotide sequence ID" value="NZ_CP051151.1"/>
</dbReference>
<keyword evidence="10 11" id="KW-0119">Carbohydrate metabolism</keyword>
<keyword evidence="16" id="KW-1185">Reference proteome</keyword>
<feature type="binding site" evidence="10 13">
    <location>
        <position position="31"/>
    </location>
    <ligand>
        <name>a divalent metal cation</name>
        <dbReference type="ChEBI" id="CHEBI:60240"/>
    </ligand>
</feature>
<evidence type="ECO:0000256" key="6">
    <source>
        <dbReference type="ARBA" id="ARBA00009541"/>
    </source>
</evidence>
<comment type="caution">
    <text evidence="10">Lacks conserved residue(s) required for the propagation of feature annotation.</text>
</comment>
<name>A0A7L6N463_9MOLU</name>
<evidence type="ECO:0000256" key="2">
    <source>
        <dbReference type="ARBA" id="ARBA00001936"/>
    </source>
</evidence>
<dbReference type="GO" id="GO:0006098">
    <property type="term" value="P:pentose-phosphate shunt"/>
    <property type="evidence" value="ECO:0007669"/>
    <property type="project" value="UniProtKB-UniRule"/>
</dbReference>
<comment type="function">
    <text evidence="10">Catalyzes the reversible epimerization of D-ribulose 5-phosphate to D-xylulose 5-phosphate.</text>
</comment>
<proteinExistence type="inferred from homology"/>
<evidence type="ECO:0000256" key="14">
    <source>
        <dbReference type="PIRSR" id="PIRSR001461-3"/>
    </source>
</evidence>
<reference evidence="15 16" key="1">
    <citation type="submission" date="2020-04" db="EMBL/GenBank/DDBJ databases">
        <authorList>
            <person name="Zheng R.K."/>
            <person name="Sun C.M."/>
        </authorList>
    </citation>
    <scope>NUCLEOTIDE SEQUENCE [LARGE SCALE GENOMIC DNA]</scope>
    <source>
        <strain evidence="16">zrk29</strain>
    </source>
</reference>
<feature type="binding site" evidence="10 14">
    <location>
        <position position="62"/>
    </location>
    <ligand>
        <name>substrate</name>
    </ligand>
</feature>
<dbReference type="InterPro" id="IPR000056">
    <property type="entry name" value="Ribul_P_3_epim-like"/>
</dbReference>
<evidence type="ECO:0000256" key="8">
    <source>
        <dbReference type="ARBA" id="ARBA00022723"/>
    </source>
</evidence>
<dbReference type="PANTHER" id="PTHR11749">
    <property type="entry name" value="RIBULOSE-5-PHOSPHATE-3-EPIMERASE"/>
    <property type="match status" value="1"/>
</dbReference>
<feature type="binding site" evidence="14">
    <location>
        <begin position="138"/>
        <end position="141"/>
    </location>
    <ligand>
        <name>substrate</name>
    </ligand>
</feature>
<keyword evidence="9 10" id="KW-0413">Isomerase</keyword>
<dbReference type="GO" id="GO:0005737">
    <property type="term" value="C:cytoplasm"/>
    <property type="evidence" value="ECO:0007669"/>
    <property type="project" value="UniProtKB-ARBA"/>
</dbReference>
<dbReference type="InterPro" id="IPR026019">
    <property type="entry name" value="Ribul_P_3_epim"/>
</dbReference>
<comment type="cofactor">
    <cofactor evidence="2">
        <name>Mn(2+)</name>
        <dbReference type="ChEBI" id="CHEBI:29035"/>
    </cofactor>
</comment>
<dbReference type="SUPFAM" id="SSF51366">
    <property type="entry name" value="Ribulose-phoshate binding barrel"/>
    <property type="match status" value="1"/>
</dbReference>
<comment type="cofactor">
    <cofactor evidence="3">
        <name>Co(2+)</name>
        <dbReference type="ChEBI" id="CHEBI:48828"/>
    </cofactor>
</comment>
<evidence type="ECO:0000256" key="10">
    <source>
        <dbReference type="HAMAP-Rule" id="MF_02227"/>
    </source>
</evidence>
<feature type="binding site" evidence="14">
    <location>
        <position position="173"/>
    </location>
    <ligand>
        <name>substrate</name>
    </ligand>
</feature>
<comment type="cofactor">
    <cofactor evidence="4">
        <name>Zn(2+)</name>
        <dbReference type="ChEBI" id="CHEBI:29105"/>
    </cofactor>
</comment>
<evidence type="ECO:0000256" key="7">
    <source>
        <dbReference type="ARBA" id="ARBA00013188"/>
    </source>
</evidence>
<evidence type="ECO:0000256" key="12">
    <source>
        <dbReference type="PIRSR" id="PIRSR001461-1"/>
    </source>
</evidence>
<feature type="binding site" evidence="10">
    <location>
        <begin position="171"/>
        <end position="173"/>
    </location>
    <ligand>
        <name>substrate</name>
    </ligand>
</feature>
<feature type="binding site" evidence="10 13">
    <location>
        <position position="29"/>
    </location>
    <ligand>
        <name>a divalent metal cation</name>
        <dbReference type="ChEBI" id="CHEBI:60240"/>
    </ligand>
</feature>
<dbReference type="NCBIfam" id="TIGR01163">
    <property type="entry name" value="rpe"/>
    <property type="match status" value="1"/>
</dbReference>
<comment type="cofactor">
    <cofactor evidence="10 13">
        <name>a divalent metal cation</name>
        <dbReference type="ChEBI" id="CHEBI:60240"/>
    </cofactor>
    <text evidence="10 13">Binds 1 divalent metal cation per subunit.</text>
</comment>
<evidence type="ECO:0000256" key="1">
    <source>
        <dbReference type="ARBA" id="ARBA00001782"/>
    </source>
</evidence>
<feature type="active site" description="Proton donor" evidence="10 12">
    <location>
        <position position="171"/>
    </location>
</feature>
<dbReference type="Gene3D" id="3.20.20.70">
    <property type="entry name" value="Aldolase class I"/>
    <property type="match status" value="1"/>
</dbReference>
<gene>
    <name evidence="10 15" type="primary">rpe</name>
    <name evidence="15" type="ORF">HF295_00250</name>
</gene>
<dbReference type="EMBL" id="CP051151">
    <property type="protein sequence ID" value="QLY39369.1"/>
    <property type="molecule type" value="Genomic_DNA"/>
</dbReference>
<dbReference type="EC" id="5.1.3.1" evidence="7 10"/>
<evidence type="ECO:0000256" key="13">
    <source>
        <dbReference type="PIRSR" id="PIRSR001461-2"/>
    </source>
</evidence>
<feature type="binding site" evidence="10 14">
    <location>
        <position position="6"/>
    </location>
    <ligand>
        <name>substrate</name>
    </ligand>
</feature>
<evidence type="ECO:0000313" key="16">
    <source>
        <dbReference type="Proteomes" id="UP000512167"/>
    </source>
</evidence>
<dbReference type="NCBIfam" id="NF004076">
    <property type="entry name" value="PRK05581.1-4"/>
    <property type="match status" value="1"/>
</dbReference>
<keyword evidence="8 10" id="KW-0479">Metal-binding</keyword>
<keyword evidence="13" id="KW-0464">Manganese</keyword>
<evidence type="ECO:0000313" key="15">
    <source>
        <dbReference type="EMBL" id="QLY39369.1"/>
    </source>
</evidence>
<organism evidence="15 16">
    <name type="scientific">Hujiaoplasma nucleasis</name>
    <dbReference type="NCBI Taxonomy" id="2725268"/>
    <lineage>
        <taxon>Bacteria</taxon>
        <taxon>Bacillati</taxon>
        <taxon>Mycoplasmatota</taxon>
        <taxon>Mollicutes</taxon>
        <taxon>Candidatus Izemoplasmatales</taxon>
        <taxon>Hujiaoplasmataceae</taxon>
        <taxon>Hujiaoplasma</taxon>
    </lineage>
</organism>
<evidence type="ECO:0000256" key="5">
    <source>
        <dbReference type="ARBA" id="ARBA00001954"/>
    </source>
</evidence>
<dbReference type="GO" id="GO:0019323">
    <property type="term" value="P:pentose catabolic process"/>
    <property type="evidence" value="ECO:0007669"/>
    <property type="project" value="UniProtKB-UniRule"/>
</dbReference>
<dbReference type="PIRSF" id="PIRSF001461">
    <property type="entry name" value="RPE"/>
    <property type="match status" value="1"/>
</dbReference>
<evidence type="ECO:0000256" key="11">
    <source>
        <dbReference type="PIRNR" id="PIRNR001461"/>
    </source>
</evidence>
<feature type="binding site" evidence="10 13">
    <location>
        <position position="62"/>
    </location>
    <ligand>
        <name>a divalent metal cation</name>
        <dbReference type="ChEBI" id="CHEBI:60240"/>
    </ligand>
</feature>
<evidence type="ECO:0000256" key="4">
    <source>
        <dbReference type="ARBA" id="ARBA00001947"/>
    </source>
</evidence>
<feature type="binding site" evidence="10 13">
    <location>
        <position position="171"/>
    </location>
    <ligand>
        <name>a divalent metal cation</name>
        <dbReference type="ChEBI" id="CHEBI:60240"/>
    </ligand>
</feature>
<dbReference type="Proteomes" id="UP000512167">
    <property type="component" value="Chromosome"/>
</dbReference>
<protein>
    <recommendedName>
        <fullName evidence="7 10">Ribulose-phosphate 3-epimerase</fullName>
        <ecNumber evidence="7 10">5.1.3.1</ecNumber>
    </recommendedName>
</protein>
<comment type="pathway">
    <text evidence="10">Carbohydrate degradation.</text>
</comment>
<dbReference type="FunFam" id="3.20.20.70:FF:000004">
    <property type="entry name" value="Ribulose-phosphate 3-epimerase"/>
    <property type="match status" value="1"/>
</dbReference>
<feature type="active site" description="Proton acceptor" evidence="10 12">
    <location>
        <position position="31"/>
    </location>
</feature>
<feature type="binding site" evidence="10 14">
    <location>
        <begin position="193"/>
        <end position="194"/>
    </location>
    <ligand>
        <name>substrate</name>
    </ligand>
</feature>
<dbReference type="KEGG" id="tbk:HF295_00250"/>
<dbReference type="GO" id="GO:0046872">
    <property type="term" value="F:metal ion binding"/>
    <property type="evidence" value="ECO:0007669"/>
    <property type="project" value="UniProtKB-UniRule"/>
</dbReference>
<dbReference type="HAMAP" id="MF_02227">
    <property type="entry name" value="RPE"/>
    <property type="match status" value="1"/>
</dbReference>
<dbReference type="InterPro" id="IPR011060">
    <property type="entry name" value="RibuloseP-bd_barrel"/>
</dbReference>
<keyword evidence="13" id="KW-0862">Zinc</keyword>
<dbReference type="AlphaFoldDB" id="A0A7L6N463"/>
<dbReference type="InterPro" id="IPR013785">
    <property type="entry name" value="Aldolase_TIM"/>
</dbReference>
<accession>A0A7L6N463</accession>
<comment type="catalytic activity">
    <reaction evidence="1 10 11">
        <text>D-ribulose 5-phosphate = D-xylulose 5-phosphate</text>
        <dbReference type="Rhea" id="RHEA:13677"/>
        <dbReference type="ChEBI" id="CHEBI:57737"/>
        <dbReference type="ChEBI" id="CHEBI:58121"/>
        <dbReference type="EC" id="5.1.3.1"/>
    </reaction>
</comment>
<dbReference type="GO" id="GO:0004750">
    <property type="term" value="F:D-ribulose-phosphate 3-epimerase activity"/>
    <property type="evidence" value="ECO:0007669"/>
    <property type="project" value="UniProtKB-UniRule"/>
</dbReference>
<dbReference type="CDD" id="cd00429">
    <property type="entry name" value="RPE"/>
    <property type="match status" value="1"/>
</dbReference>
<keyword evidence="13" id="KW-0170">Cobalt</keyword>
<evidence type="ECO:0000256" key="3">
    <source>
        <dbReference type="ARBA" id="ARBA00001941"/>
    </source>
</evidence>
<evidence type="ECO:0000256" key="9">
    <source>
        <dbReference type="ARBA" id="ARBA00023235"/>
    </source>
</evidence>
<comment type="similarity">
    <text evidence="6 10 11">Belongs to the ribulose-phosphate 3-epimerase family.</text>
</comment>
<comment type="cofactor">
    <cofactor evidence="5">
        <name>Fe(2+)</name>
        <dbReference type="ChEBI" id="CHEBI:29033"/>
    </cofactor>
</comment>
<dbReference type="PROSITE" id="PS01085">
    <property type="entry name" value="RIBUL_P_3_EPIMER_1"/>
    <property type="match status" value="1"/>
</dbReference>
<dbReference type="PROSITE" id="PS01086">
    <property type="entry name" value="RIBUL_P_3_EPIMER_2"/>
    <property type="match status" value="1"/>
</dbReference>
<sequence>MICAPSFLSSNFSKLKQEILSINEAKWLHFDVMDGLFVSNTTYDHQMLKTIGEFSNQVFDCHLMIEKPEKYVDNYIENGADYITFHYEASHNPLKLIQYIQSKGVKAGISIKPNTRVEVLDDLLEYLDLILIMSVEPGKGGQKFIPNALDKINYLNNIRTQKKYEYLIEVDGGIQFDTAKMVKNVGCDVIVVGSFIFNQSNRNQIIKELENV</sequence>
<dbReference type="Pfam" id="PF00834">
    <property type="entry name" value="Ribul_P_3_epim"/>
    <property type="match status" value="1"/>
</dbReference>